<gene>
    <name evidence="1" type="ORF">K458DRAFT_432915</name>
</gene>
<dbReference type="PANTHER" id="PTHR24148:SF64">
    <property type="entry name" value="HETEROKARYON INCOMPATIBILITY DOMAIN-CONTAINING PROTEIN"/>
    <property type="match status" value="1"/>
</dbReference>
<organism evidence="1 2">
    <name type="scientific">Lentithecium fluviatile CBS 122367</name>
    <dbReference type="NCBI Taxonomy" id="1168545"/>
    <lineage>
        <taxon>Eukaryota</taxon>
        <taxon>Fungi</taxon>
        <taxon>Dikarya</taxon>
        <taxon>Ascomycota</taxon>
        <taxon>Pezizomycotina</taxon>
        <taxon>Dothideomycetes</taxon>
        <taxon>Pleosporomycetidae</taxon>
        <taxon>Pleosporales</taxon>
        <taxon>Massarineae</taxon>
        <taxon>Lentitheciaceae</taxon>
        <taxon>Lentithecium</taxon>
    </lineage>
</organism>
<sequence length="624" mass="70804">MSDPTISAWSLCGNTNYHTLSYVWGSPKVTRVILLNDRPFAVTVNLEALFDTFDFTIQRGSFLQLMGKIYATYLSVIVYLGDDSPDEQRKGKTPFVTQFHDDKRDLLSIDNALGKVTWRVRDIENSTQQSEARAVFNLIRILTQDEHLSQTHVLSASAKDGQVPIDRMKLLEMLRKMMNPPWTPWWKRIWVVQEVTIPLEVIIVCSLVSAPWSMFAKGALSFAKHSGPCCSQVIETLPRDEARVLVDFSNRVRDIGKLRTAHYRDDITRQLGRERQEEETSLLSLLQRFRDRKAWDPRDKVYALLSLISTDTELVPDYSLPSKPYVGRKFRTDLPTWVVDWDAPGAQTNDIGAAAIQLYTAGHERPFCVVNPERDPPEACHPRYSPIIAKDNYLNVRAKHINTVTRTRDVMWGDSATAYQMRDSQGSGVDARLDDILFPEARAWKNMLYVERDTYDEFGMTLSDIFKDTEIAGRVFKQLYRGIDRNLSQRVLDPMSTAGLMRARAPWDGVLEDVKARLAKHFGAQCSLNVDRGSRLQKVASMDTSIMAATLSRRLFFADSGRAGLGPAEIQDGDEVFFIVGAHTPSILRLSSFSTACHEIVGDCYLQGMDTDIPSKKRDFIKQV</sequence>
<accession>A0A6G1IWT8</accession>
<name>A0A6G1IWT8_9PLEO</name>
<evidence type="ECO:0000313" key="1">
    <source>
        <dbReference type="EMBL" id="KAF2682423.1"/>
    </source>
</evidence>
<dbReference type="PANTHER" id="PTHR24148">
    <property type="entry name" value="ANKYRIN REPEAT DOMAIN-CONTAINING PROTEIN 39 HOMOLOG-RELATED"/>
    <property type="match status" value="1"/>
</dbReference>
<dbReference type="Proteomes" id="UP000799291">
    <property type="component" value="Unassembled WGS sequence"/>
</dbReference>
<evidence type="ECO:0008006" key="3">
    <source>
        <dbReference type="Google" id="ProtNLM"/>
    </source>
</evidence>
<dbReference type="EMBL" id="MU005587">
    <property type="protein sequence ID" value="KAF2682423.1"/>
    <property type="molecule type" value="Genomic_DNA"/>
</dbReference>
<dbReference type="AlphaFoldDB" id="A0A6G1IWT8"/>
<evidence type="ECO:0000313" key="2">
    <source>
        <dbReference type="Proteomes" id="UP000799291"/>
    </source>
</evidence>
<proteinExistence type="predicted"/>
<protein>
    <recommendedName>
        <fullName evidence="3">Heterokaryon incompatibility domain-containing protein</fullName>
    </recommendedName>
</protein>
<dbReference type="OrthoDB" id="3557394at2759"/>
<keyword evidence="2" id="KW-1185">Reference proteome</keyword>
<dbReference type="InterPro" id="IPR052895">
    <property type="entry name" value="HetReg/Transcr_Mod"/>
</dbReference>
<reference evidence="1" key="1">
    <citation type="journal article" date="2020" name="Stud. Mycol.">
        <title>101 Dothideomycetes genomes: a test case for predicting lifestyles and emergence of pathogens.</title>
        <authorList>
            <person name="Haridas S."/>
            <person name="Albert R."/>
            <person name="Binder M."/>
            <person name="Bloem J."/>
            <person name="Labutti K."/>
            <person name="Salamov A."/>
            <person name="Andreopoulos B."/>
            <person name="Baker S."/>
            <person name="Barry K."/>
            <person name="Bills G."/>
            <person name="Bluhm B."/>
            <person name="Cannon C."/>
            <person name="Castanera R."/>
            <person name="Culley D."/>
            <person name="Daum C."/>
            <person name="Ezra D."/>
            <person name="Gonzalez J."/>
            <person name="Henrissat B."/>
            <person name="Kuo A."/>
            <person name="Liang C."/>
            <person name="Lipzen A."/>
            <person name="Lutzoni F."/>
            <person name="Magnuson J."/>
            <person name="Mondo S."/>
            <person name="Nolan M."/>
            <person name="Ohm R."/>
            <person name="Pangilinan J."/>
            <person name="Park H.-J."/>
            <person name="Ramirez L."/>
            <person name="Alfaro M."/>
            <person name="Sun H."/>
            <person name="Tritt A."/>
            <person name="Yoshinaga Y."/>
            <person name="Zwiers L.-H."/>
            <person name="Turgeon B."/>
            <person name="Goodwin S."/>
            <person name="Spatafora J."/>
            <person name="Crous P."/>
            <person name="Grigoriev I."/>
        </authorList>
    </citation>
    <scope>NUCLEOTIDE SEQUENCE</scope>
    <source>
        <strain evidence="1">CBS 122367</strain>
    </source>
</reference>